<reference evidence="2 3" key="1">
    <citation type="submission" date="2016-09" db="EMBL/GenBank/DDBJ databases">
        <title>Alteromonas lipolytica, a new species isolated from sea water.</title>
        <authorList>
            <person name="Wu Y.-H."/>
            <person name="Cheng H."/>
            <person name="Xu X.-W."/>
        </authorList>
    </citation>
    <scope>NUCLEOTIDE SEQUENCE [LARGE SCALE GENOMIC DNA]</scope>
    <source>
        <strain evidence="2 3">JW12</strain>
    </source>
</reference>
<dbReference type="AlphaFoldDB" id="A0A1E8FKI6"/>
<keyword evidence="3" id="KW-1185">Reference proteome</keyword>
<keyword evidence="1" id="KW-0812">Transmembrane</keyword>
<comment type="caution">
    <text evidence="2">The sequence shown here is derived from an EMBL/GenBank/DDBJ whole genome shotgun (WGS) entry which is preliminary data.</text>
</comment>
<proteinExistence type="predicted"/>
<dbReference type="OrthoDB" id="7069415at2"/>
<dbReference type="RefSeq" id="WP_070174542.1">
    <property type="nucleotide sequence ID" value="NZ_BMJR01000004.1"/>
</dbReference>
<protein>
    <recommendedName>
        <fullName evidence="4">SMODS and SLOG-associating 2TM effector domain-containing protein</fullName>
    </recommendedName>
</protein>
<gene>
    <name evidence="2" type="ORF">BFC17_00700</name>
</gene>
<keyword evidence="1" id="KW-0472">Membrane</keyword>
<dbReference type="Proteomes" id="UP000176037">
    <property type="component" value="Unassembled WGS sequence"/>
</dbReference>
<feature type="transmembrane region" description="Helical" evidence="1">
    <location>
        <begin position="59"/>
        <end position="79"/>
    </location>
</feature>
<evidence type="ECO:0000256" key="1">
    <source>
        <dbReference type="SAM" id="Phobius"/>
    </source>
</evidence>
<feature type="transmembrane region" description="Helical" evidence="1">
    <location>
        <begin position="28"/>
        <end position="47"/>
    </location>
</feature>
<keyword evidence="1" id="KW-1133">Transmembrane helix</keyword>
<organism evidence="2 3">
    <name type="scientific">Alteromonas lipolytica</name>
    <dbReference type="NCBI Taxonomy" id="1856405"/>
    <lineage>
        <taxon>Bacteria</taxon>
        <taxon>Pseudomonadati</taxon>
        <taxon>Pseudomonadota</taxon>
        <taxon>Gammaproteobacteria</taxon>
        <taxon>Alteromonadales</taxon>
        <taxon>Alteromonadaceae</taxon>
        <taxon>Alteromonas/Salinimonas group</taxon>
        <taxon>Alteromonas</taxon>
    </lineage>
</organism>
<feature type="transmembrane region" description="Helical" evidence="1">
    <location>
        <begin position="148"/>
        <end position="173"/>
    </location>
</feature>
<sequence>MKNDENLKLYEKMYLFEIERREKINARLNLPMAVIVAIFGLLSYVFNFDTNSFTICENFVFYMLLTFASISLFVACYHFKNCWSGLVDQYMPTAKDIEDYYQTLESTYAEFDEKEDLVKSYFNKFLLESYTEYGSYNARNNDYRSEQLYFTVRALSVSLFLALIATIVLKIMALT</sequence>
<name>A0A1E8FKI6_9ALTE</name>
<evidence type="ECO:0000313" key="3">
    <source>
        <dbReference type="Proteomes" id="UP000176037"/>
    </source>
</evidence>
<dbReference type="EMBL" id="MJIC01000001">
    <property type="protein sequence ID" value="OFI36432.1"/>
    <property type="molecule type" value="Genomic_DNA"/>
</dbReference>
<evidence type="ECO:0008006" key="4">
    <source>
        <dbReference type="Google" id="ProtNLM"/>
    </source>
</evidence>
<accession>A0A1E8FKI6</accession>
<evidence type="ECO:0000313" key="2">
    <source>
        <dbReference type="EMBL" id="OFI36432.1"/>
    </source>
</evidence>